<dbReference type="InterPro" id="IPR002509">
    <property type="entry name" value="NODB_dom"/>
</dbReference>
<dbReference type="InterPro" id="IPR011330">
    <property type="entry name" value="Glyco_hydro/deAcase_b/a-brl"/>
</dbReference>
<dbReference type="RefSeq" id="WP_125650449.1">
    <property type="nucleotide sequence ID" value="NZ_JBHTOH010000035.1"/>
</dbReference>
<organism evidence="4 5">
    <name type="scientific">Lapidilactobacillus gannanensis</name>
    <dbReference type="NCBI Taxonomy" id="2486002"/>
    <lineage>
        <taxon>Bacteria</taxon>
        <taxon>Bacillati</taxon>
        <taxon>Bacillota</taxon>
        <taxon>Bacilli</taxon>
        <taxon>Lactobacillales</taxon>
        <taxon>Lactobacillaceae</taxon>
        <taxon>Lapidilactobacillus</taxon>
    </lineage>
</organism>
<evidence type="ECO:0000256" key="2">
    <source>
        <dbReference type="ARBA" id="ARBA00022729"/>
    </source>
</evidence>
<feature type="domain" description="NodB homology" evidence="3">
    <location>
        <begin position="121"/>
        <end position="292"/>
    </location>
</feature>
<comment type="subcellular location">
    <subcellularLocation>
        <location evidence="1">Secreted</location>
    </subcellularLocation>
</comment>
<dbReference type="PANTHER" id="PTHR34216:SF3">
    <property type="entry name" value="POLY-BETA-1,6-N-ACETYL-D-GLUCOSAMINE N-DEACETYLASE"/>
    <property type="match status" value="1"/>
</dbReference>
<dbReference type="EMBL" id="JBHTOH010000035">
    <property type="protein sequence ID" value="MFD1411125.1"/>
    <property type="molecule type" value="Genomic_DNA"/>
</dbReference>
<name>A0ABW4BNH8_9LACO</name>
<keyword evidence="2" id="KW-0732">Signal</keyword>
<keyword evidence="5" id="KW-1185">Reference proteome</keyword>
<sequence>MKRRSIYLTLLVLIGLLGFFEIRRTAQTIRADQIAKPAYTYDNLRQNKSSGIAVLCYHRILNNTKTVKLSRYLSGDEQLHMFNVPLDQFAAQMRYLKQQQIKVISIAEMLTLMKQGPIQGKYVVITFDDIDRSLLDNAVPTLKKYRFPFTAFVITGMTAHYIDGSQMASWNQIADVAATLGATIGLHTHDQHYQVGGKPILADLTKITTFKKDYRKSQQLITKKILAEPARYFAYPYGKTNRLLSDYMINDGIQAIFTLDGGLVKADTDLAALPRYVVNQASWDNIKHWLES</sequence>
<evidence type="ECO:0000256" key="1">
    <source>
        <dbReference type="ARBA" id="ARBA00004613"/>
    </source>
</evidence>
<protein>
    <submittedName>
        <fullName evidence="4">Polysaccharide deacetylase family protein</fullName>
    </submittedName>
</protein>
<dbReference type="Pfam" id="PF01522">
    <property type="entry name" value="Polysacc_deac_1"/>
    <property type="match status" value="1"/>
</dbReference>
<evidence type="ECO:0000259" key="3">
    <source>
        <dbReference type="PROSITE" id="PS51677"/>
    </source>
</evidence>
<comment type="caution">
    <text evidence="4">The sequence shown here is derived from an EMBL/GenBank/DDBJ whole genome shotgun (WGS) entry which is preliminary data.</text>
</comment>
<reference evidence="5" key="1">
    <citation type="journal article" date="2019" name="Int. J. Syst. Evol. Microbiol.">
        <title>The Global Catalogue of Microorganisms (GCM) 10K type strain sequencing project: providing services to taxonomists for standard genome sequencing and annotation.</title>
        <authorList>
            <consortium name="The Broad Institute Genomics Platform"/>
            <consortium name="The Broad Institute Genome Sequencing Center for Infectious Disease"/>
            <person name="Wu L."/>
            <person name="Ma J."/>
        </authorList>
    </citation>
    <scope>NUCLEOTIDE SEQUENCE [LARGE SCALE GENOMIC DNA]</scope>
    <source>
        <strain evidence="5">CCM 8937</strain>
    </source>
</reference>
<dbReference type="InterPro" id="IPR051398">
    <property type="entry name" value="Polysacch_Deacetylase"/>
</dbReference>
<gene>
    <name evidence="4" type="ORF">ACFQ4R_05860</name>
</gene>
<dbReference type="PROSITE" id="PS51677">
    <property type="entry name" value="NODB"/>
    <property type="match status" value="1"/>
</dbReference>
<dbReference type="SUPFAM" id="SSF88713">
    <property type="entry name" value="Glycoside hydrolase/deacetylase"/>
    <property type="match status" value="1"/>
</dbReference>
<dbReference type="PANTHER" id="PTHR34216">
    <property type="match status" value="1"/>
</dbReference>
<evidence type="ECO:0000313" key="5">
    <source>
        <dbReference type="Proteomes" id="UP001597191"/>
    </source>
</evidence>
<proteinExistence type="predicted"/>
<accession>A0ABW4BNH8</accession>
<evidence type="ECO:0000313" key="4">
    <source>
        <dbReference type="EMBL" id="MFD1411125.1"/>
    </source>
</evidence>
<dbReference type="Gene3D" id="3.20.20.370">
    <property type="entry name" value="Glycoside hydrolase/deacetylase"/>
    <property type="match status" value="1"/>
</dbReference>
<dbReference type="Proteomes" id="UP001597191">
    <property type="component" value="Unassembled WGS sequence"/>
</dbReference>